<dbReference type="Proteomes" id="UP000029719">
    <property type="component" value="Unassembled WGS sequence"/>
</dbReference>
<comment type="caution">
    <text evidence="1">The sequence shown here is derived from an EMBL/GenBank/DDBJ whole genome shotgun (WGS) entry which is preliminary data.</text>
</comment>
<proteinExistence type="predicted"/>
<dbReference type="EMBL" id="JRMB01000001">
    <property type="protein sequence ID" value="KGF66375.1"/>
    <property type="molecule type" value="Genomic_DNA"/>
</dbReference>
<gene>
    <name evidence="1" type="ORF">LT42_10960</name>
</gene>
<accession>A0A9X0JKU6</accession>
<sequence length="103" mass="11653">MLANRTCATPMQHLNTCNLRTTVQRKNTWNLRTVVQRKNICNLRTVVQRKNMPSAHSHAVAERKHSPASRLLRILCEAQILVSTPILRILVQSADFGVDADPL</sequence>
<name>A0A9X0JKU6_9PSED</name>
<evidence type="ECO:0000313" key="2">
    <source>
        <dbReference type="Proteomes" id="UP000029719"/>
    </source>
</evidence>
<organism evidence="1 2">
    <name type="scientific">Pseudomonas lutea</name>
    <dbReference type="NCBI Taxonomy" id="243924"/>
    <lineage>
        <taxon>Bacteria</taxon>
        <taxon>Pseudomonadati</taxon>
        <taxon>Pseudomonadota</taxon>
        <taxon>Gammaproteobacteria</taxon>
        <taxon>Pseudomonadales</taxon>
        <taxon>Pseudomonadaceae</taxon>
        <taxon>Pseudomonas</taxon>
    </lineage>
</organism>
<evidence type="ECO:0000313" key="1">
    <source>
        <dbReference type="EMBL" id="KGF66375.1"/>
    </source>
</evidence>
<protein>
    <submittedName>
        <fullName evidence="1">Uncharacterized protein</fullName>
    </submittedName>
</protein>
<reference evidence="1 2" key="1">
    <citation type="submission" date="2014-09" db="EMBL/GenBank/DDBJ databases">
        <title>Genome sequence of Pseudomonas lutea strain DSM 17257T.</title>
        <authorList>
            <person name="Kwak Y."/>
            <person name="Shin J.-H."/>
        </authorList>
    </citation>
    <scope>NUCLEOTIDE SEQUENCE [LARGE SCALE GENOMIC DNA]</scope>
    <source>
        <strain evidence="1 2">DSM 17257</strain>
    </source>
</reference>
<dbReference type="AlphaFoldDB" id="A0A9X0JKU6"/>